<gene>
    <name evidence="2" type="ORF">E1181_21385</name>
</gene>
<protein>
    <submittedName>
        <fullName evidence="2">Uncharacterized protein</fullName>
    </submittedName>
</protein>
<name>A0A4R4VCY3_9PSEU</name>
<dbReference type="OrthoDB" id="3360929at2"/>
<dbReference type="RefSeq" id="WP_132677422.1">
    <property type="nucleotide sequence ID" value="NZ_SMKS01000042.1"/>
</dbReference>
<dbReference type="Proteomes" id="UP000295674">
    <property type="component" value="Unassembled WGS sequence"/>
</dbReference>
<feature type="region of interest" description="Disordered" evidence="1">
    <location>
        <begin position="1"/>
        <end position="28"/>
    </location>
</feature>
<accession>A0A4R4VCY3</accession>
<sequence>MTTSSSEPPAAVPTTWSPPQPNKLPGLRESLADSMRNPFQHQVLVRNLAGQRGTMRSLTGDFNKDAADLLKQERDRLFAAELFYISADMTRLALASVETLPVHNLHPEDVPSEYGFMVFAEPIGAYLPEPDPRFPAAANDVVTIVAASWGPLAGVVPGDPGVWITFWSATDLSVEVPLVMKHRGMDQEEAEAFIRRRRAELNWDNEVITRFGAVGVQIFEHTDKGTVVHKHEFEGSRADWQQVKATTIAWSQVVRATWLLITQPGVTSVDEHPLPRNIRRRAAREGYNPNAVRVVRIRDRADTPVAEGAGRNYQVRWTVRGHWRNQWYPSREEHRPVWINPHIKGPAEAPLRTGQTVHLVDSDD</sequence>
<evidence type="ECO:0000256" key="1">
    <source>
        <dbReference type="SAM" id="MobiDB-lite"/>
    </source>
</evidence>
<reference evidence="2 3" key="1">
    <citation type="submission" date="2019-03" db="EMBL/GenBank/DDBJ databases">
        <title>Draft genome sequences of novel Actinobacteria.</title>
        <authorList>
            <person name="Sahin N."/>
            <person name="Ay H."/>
            <person name="Saygin H."/>
        </authorList>
    </citation>
    <scope>NUCLEOTIDE SEQUENCE [LARGE SCALE GENOMIC DNA]</scope>
    <source>
        <strain evidence="2 3">16K309</strain>
    </source>
</reference>
<evidence type="ECO:0000313" key="2">
    <source>
        <dbReference type="EMBL" id="TDD03132.1"/>
    </source>
</evidence>
<keyword evidence="3" id="KW-1185">Reference proteome</keyword>
<comment type="caution">
    <text evidence="2">The sequence shown here is derived from an EMBL/GenBank/DDBJ whole genome shotgun (WGS) entry which is preliminary data.</text>
</comment>
<organism evidence="2 3">
    <name type="scientific">Saccharopolyspora terrae</name>
    <dbReference type="NCBI Taxonomy" id="2530384"/>
    <lineage>
        <taxon>Bacteria</taxon>
        <taxon>Bacillati</taxon>
        <taxon>Actinomycetota</taxon>
        <taxon>Actinomycetes</taxon>
        <taxon>Pseudonocardiales</taxon>
        <taxon>Pseudonocardiaceae</taxon>
        <taxon>Saccharopolyspora</taxon>
    </lineage>
</organism>
<dbReference type="EMBL" id="SMKS01000042">
    <property type="protein sequence ID" value="TDD03132.1"/>
    <property type="molecule type" value="Genomic_DNA"/>
</dbReference>
<proteinExistence type="predicted"/>
<evidence type="ECO:0000313" key="3">
    <source>
        <dbReference type="Proteomes" id="UP000295674"/>
    </source>
</evidence>
<dbReference type="AlphaFoldDB" id="A0A4R4VCY3"/>